<dbReference type="PANTHER" id="PTHR31806">
    <property type="entry name" value="PURINE-CYTOSINE PERMEASE FCY2-RELATED"/>
    <property type="match status" value="1"/>
</dbReference>
<feature type="transmembrane region" description="Helical" evidence="9">
    <location>
        <begin position="215"/>
        <end position="233"/>
    </location>
</feature>
<dbReference type="GO" id="GO:0005886">
    <property type="term" value="C:plasma membrane"/>
    <property type="evidence" value="ECO:0007669"/>
    <property type="project" value="TreeGrafter"/>
</dbReference>
<keyword evidence="7 8" id="KW-0472">Membrane</keyword>
<dbReference type="GO" id="GO:0015851">
    <property type="term" value="P:nucleobase transport"/>
    <property type="evidence" value="ECO:0007669"/>
    <property type="project" value="UniProtKB-ARBA"/>
</dbReference>
<protein>
    <submittedName>
        <fullName evidence="10">Permease for cytosine/purines, uracil, thiamine, allantoin-domain-containing protein</fullName>
    </submittedName>
</protein>
<dbReference type="PIRSF" id="PIRSF002744">
    <property type="entry name" value="Pur-cyt_permease"/>
    <property type="match status" value="1"/>
</dbReference>
<proteinExistence type="inferred from homology"/>
<comment type="subcellular location">
    <subcellularLocation>
        <location evidence="1">Membrane</location>
        <topology evidence="1">Multi-pass membrane protein</topology>
    </subcellularLocation>
</comment>
<keyword evidence="6 9" id="KW-1133">Transmembrane helix</keyword>
<keyword evidence="4" id="KW-0597">Phosphoprotein</keyword>
<evidence type="ECO:0000256" key="6">
    <source>
        <dbReference type="ARBA" id="ARBA00022989"/>
    </source>
</evidence>
<dbReference type="Proteomes" id="UP000719766">
    <property type="component" value="Unassembled WGS sequence"/>
</dbReference>
<evidence type="ECO:0000256" key="4">
    <source>
        <dbReference type="ARBA" id="ARBA00022553"/>
    </source>
</evidence>
<feature type="transmembrane region" description="Helical" evidence="9">
    <location>
        <begin position="292"/>
        <end position="314"/>
    </location>
</feature>
<dbReference type="PANTHER" id="PTHR31806:SF1">
    <property type="entry name" value="PURINE-CYTOSINE PERMEASE FCY2-RELATED"/>
    <property type="match status" value="1"/>
</dbReference>
<feature type="transmembrane region" description="Helical" evidence="9">
    <location>
        <begin position="460"/>
        <end position="482"/>
    </location>
</feature>
<keyword evidence="3 8" id="KW-0813">Transport</keyword>
<dbReference type="FunFam" id="1.10.4160.10:FF:000002">
    <property type="entry name" value="Purine-cytosine permease fcyB"/>
    <property type="match status" value="1"/>
</dbReference>
<organism evidence="10 11">
    <name type="scientific">Suillus plorans</name>
    <dbReference type="NCBI Taxonomy" id="116603"/>
    <lineage>
        <taxon>Eukaryota</taxon>
        <taxon>Fungi</taxon>
        <taxon>Dikarya</taxon>
        <taxon>Basidiomycota</taxon>
        <taxon>Agaricomycotina</taxon>
        <taxon>Agaricomycetes</taxon>
        <taxon>Agaricomycetidae</taxon>
        <taxon>Boletales</taxon>
        <taxon>Suillineae</taxon>
        <taxon>Suillaceae</taxon>
        <taxon>Suillus</taxon>
    </lineage>
</organism>
<feature type="transmembrane region" description="Helical" evidence="9">
    <location>
        <begin position="83"/>
        <end position="101"/>
    </location>
</feature>
<evidence type="ECO:0000313" key="11">
    <source>
        <dbReference type="Proteomes" id="UP000719766"/>
    </source>
</evidence>
<evidence type="ECO:0000256" key="9">
    <source>
        <dbReference type="SAM" id="Phobius"/>
    </source>
</evidence>
<dbReference type="Gene3D" id="1.10.4160.10">
    <property type="entry name" value="Hydantoin permease"/>
    <property type="match status" value="1"/>
</dbReference>
<dbReference type="RefSeq" id="XP_041164442.1">
    <property type="nucleotide sequence ID" value="XM_041295958.1"/>
</dbReference>
<comment type="similarity">
    <text evidence="2 8">Belongs to the purine-cytosine permease (2.A.39) family.</text>
</comment>
<feature type="transmembrane region" description="Helical" evidence="9">
    <location>
        <begin position="188"/>
        <end position="209"/>
    </location>
</feature>
<evidence type="ECO:0000256" key="1">
    <source>
        <dbReference type="ARBA" id="ARBA00004141"/>
    </source>
</evidence>
<keyword evidence="11" id="KW-1185">Reference proteome</keyword>
<dbReference type="GO" id="GO:0022857">
    <property type="term" value="F:transmembrane transporter activity"/>
    <property type="evidence" value="ECO:0007669"/>
    <property type="project" value="InterPro"/>
</dbReference>
<reference evidence="10" key="1">
    <citation type="journal article" date="2020" name="New Phytol.">
        <title>Comparative genomics reveals dynamic genome evolution in host specialist ectomycorrhizal fungi.</title>
        <authorList>
            <person name="Lofgren L.A."/>
            <person name="Nguyen N.H."/>
            <person name="Vilgalys R."/>
            <person name="Ruytinx J."/>
            <person name="Liao H.L."/>
            <person name="Branco S."/>
            <person name="Kuo A."/>
            <person name="LaButti K."/>
            <person name="Lipzen A."/>
            <person name="Andreopoulos W."/>
            <person name="Pangilinan J."/>
            <person name="Riley R."/>
            <person name="Hundley H."/>
            <person name="Na H."/>
            <person name="Barry K."/>
            <person name="Grigoriev I.V."/>
            <person name="Stajich J.E."/>
            <person name="Kennedy P.G."/>
        </authorList>
    </citation>
    <scope>NUCLEOTIDE SEQUENCE</scope>
    <source>
        <strain evidence="10">S12</strain>
    </source>
</reference>
<keyword evidence="5 9" id="KW-0812">Transmembrane</keyword>
<dbReference type="InterPro" id="IPR026030">
    <property type="entry name" value="Pur-cyt_permease_Fcy2/21/22"/>
</dbReference>
<feature type="transmembrane region" description="Helical" evidence="9">
    <location>
        <begin position="254"/>
        <end position="272"/>
    </location>
</feature>
<evidence type="ECO:0000256" key="3">
    <source>
        <dbReference type="ARBA" id="ARBA00022448"/>
    </source>
</evidence>
<dbReference type="OrthoDB" id="2116389at2759"/>
<feature type="transmembrane region" description="Helical" evidence="9">
    <location>
        <begin position="113"/>
        <end position="136"/>
    </location>
</feature>
<feature type="transmembrane region" description="Helical" evidence="9">
    <location>
        <begin position="345"/>
        <end position="363"/>
    </location>
</feature>
<dbReference type="EMBL" id="JABBWE010000009">
    <property type="protein sequence ID" value="KAG1800456.1"/>
    <property type="molecule type" value="Genomic_DNA"/>
</dbReference>
<dbReference type="Pfam" id="PF02133">
    <property type="entry name" value="Transp_cyt_pur"/>
    <property type="match status" value="1"/>
</dbReference>
<evidence type="ECO:0000313" key="10">
    <source>
        <dbReference type="EMBL" id="KAG1800456.1"/>
    </source>
</evidence>
<dbReference type="GeneID" id="64589722"/>
<name>A0A9P7DQG8_9AGAM</name>
<dbReference type="InterPro" id="IPR001248">
    <property type="entry name" value="Pur-cyt_permease"/>
</dbReference>
<dbReference type="AlphaFoldDB" id="A0A9P7DQG8"/>
<evidence type="ECO:0000256" key="8">
    <source>
        <dbReference type="PIRNR" id="PIRNR002744"/>
    </source>
</evidence>
<feature type="transmembrane region" description="Helical" evidence="9">
    <location>
        <begin position="494"/>
        <end position="514"/>
    </location>
</feature>
<evidence type="ECO:0000256" key="2">
    <source>
        <dbReference type="ARBA" id="ARBA00008974"/>
    </source>
</evidence>
<gene>
    <name evidence="10" type="ORF">HD556DRAFT_1037766</name>
</gene>
<feature type="transmembrane region" description="Helical" evidence="9">
    <location>
        <begin position="408"/>
        <end position="429"/>
    </location>
</feature>
<accession>A0A9P7DQG8</accession>
<sequence>MSASPDYYTEDKDKENALGSIEDGLHRVAYAQAEAAPDRVIASRFGVLGPLLSRLFAIGVEARGIERVPEDQRESKNAWNNLLMWWSVNAVLTTIPIGALGQSVFTLSFGHAVATIFCFGALGGIATAFIATLGPITGLRTMVITRFSSGYVGGTIYSVLNILTQLGFSTTAVILGGQTLANINPGTLPLVVGIIIIGVCCLIPCFIGYDMVHVYERYAWIIASVIMLFLWGLGGKAGYDINAQKSFEDTGRALSADILGFGGIVFGSFTGWAPVAADYNCRLPADTPPMRVFLLTFFGLFIPICFVQILGAALMSITDPAYVLAYTDGSTGGLIAQVLSPWGHFGQFVLVLLALTVVANNIPNTYSTGLSIQALGRPFAIIPRFFWVFMAFVAYTVAGVVGREHFNAILSNFLSILSYWTAFFIVIVAEEHFIFRRKNGPLGGYNLDDYDTPSKLPPGIAGILAMCFGIAGAVVGMSEVWYTGPLGKMAGAAYGADLGFELAAAFSAVTYLPLRALEIKLIGR</sequence>
<evidence type="ECO:0000256" key="5">
    <source>
        <dbReference type="ARBA" id="ARBA00022692"/>
    </source>
</evidence>
<feature type="transmembrane region" description="Helical" evidence="9">
    <location>
        <begin position="156"/>
        <end position="176"/>
    </location>
</feature>
<dbReference type="GO" id="GO:0000329">
    <property type="term" value="C:fungal-type vacuole membrane"/>
    <property type="evidence" value="ECO:0007669"/>
    <property type="project" value="TreeGrafter"/>
</dbReference>
<feature type="transmembrane region" description="Helical" evidence="9">
    <location>
        <begin position="384"/>
        <end position="402"/>
    </location>
</feature>
<comment type="caution">
    <text evidence="10">The sequence shown here is derived from an EMBL/GenBank/DDBJ whole genome shotgun (WGS) entry which is preliminary data.</text>
</comment>
<evidence type="ECO:0000256" key="7">
    <source>
        <dbReference type="ARBA" id="ARBA00023136"/>
    </source>
</evidence>